<name>A0A937L310_9PROT</name>
<dbReference type="Proteomes" id="UP000785783">
    <property type="component" value="Unassembled WGS sequence"/>
</dbReference>
<dbReference type="EMBL" id="JADHOK010000047">
    <property type="protein sequence ID" value="MBL6761906.1"/>
    <property type="molecule type" value="Genomic_DNA"/>
</dbReference>
<keyword evidence="1" id="KW-0472">Membrane</keyword>
<organism evidence="2 3">
    <name type="scientific">PS1 clade bacterium</name>
    <dbReference type="NCBI Taxonomy" id="2175152"/>
    <lineage>
        <taxon>Bacteria</taxon>
        <taxon>Pseudomonadati</taxon>
        <taxon>Pseudomonadota</taxon>
        <taxon>Alphaproteobacteria</taxon>
        <taxon>PS1 clade</taxon>
    </lineage>
</organism>
<evidence type="ECO:0000256" key="1">
    <source>
        <dbReference type="SAM" id="Phobius"/>
    </source>
</evidence>
<gene>
    <name evidence="2" type="ORF">ISQ19_04330</name>
</gene>
<comment type="caution">
    <text evidence="2">The sequence shown here is derived from an EMBL/GenBank/DDBJ whole genome shotgun (WGS) entry which is preliminary data.</text>
</comment>
<dbReference type="AlphaFoldDB" id="A0A937L310"/>
<proteinExistence type="predicted"/>
<sequence length="70" mass="7669">MTEDNQHSDEAQGKTPRHMDSRMVFAAVALIAFVWLSVFIILPGVTGKPGVAQQMQQDLQEGKSNGALDR</sequence>
<evidence type="ECO:0000313" key="2">
    <source>
        <dbReference type="EMBL" id="MBL6761906.1"/>
    </source>
</evidence>
<accession>A0A937L310</accession>
<protein>
    <submittedName>
        <fullName evidence="2">Uncharacterized protein</fullName>
    </submittedName>
</protein>
<keyword evidence="1" id="KW-0812">Transmembrane</keyword>
<evidence type="ECO:0000313" key="3">
    <source>
        <dbReference type="Proteomes" id="UP000785783"/>
    </source>
</evidence>
<keyword evidence="1" id="KW-1133">Transmembrane helix</keyword>
<feature type="transmembrane region" description="Helical" evidence="1">
    <location>
        <begin position="24"/>
        <end position="45"/>
    </location>
</feature>
<reference evidence="2" key="1">
    <citation type="submission" date="2020-10" db="EMBL/GenBank/DDBJ databases">
        <title>Microbiome of the Black Sea water column analyzed by genome centric metagenomics.</title>
        <authorList>
            <person name="Cabello-Yeves P.J."/>
            <person name="Callieri C."/>
            <person name="Picazo A."/>
            <person name="Mehrshad M."/>
            <person name="Haro-Moreno J.M."/>
            <person name="Roda-Garcia J."/>
            <person name="Dzembekova N."/>
            <person name="Slabakova V."/>
            <person name="Slabakova N."/>
            <person name="Moncheva S."/>
            <person name="Rodriguez-Valera F."/>
        </authorList>
    </citation>
    <scope>NUCLEOTIDE SEQUENCE</scope>
    <source>
        <strain evidence="2">BS307-5m-G5</strain>
    </source>
</reference>